<evidence type="ECO:0000313" key="2">
    <source>
        <dbReference type="EMBL" id="WBV61762.1"/>
    </source>
</evidence>
<keyword evidence="3" id="KW-1185">Reference proteome</keyword>
<evidence type="ECO:0008006" key="4">
    <source>
        <dbReference type="Google" id="ProtNLM"/>
    </source>
</evidence>
<accession>A0ABY7QQ63</accession>
<proteinExistence type="predicted"/>
<feature type="coiled-coil region" evidence="1">
    <location>
        <begin position="104"/>
        <end position="131"/>
    </location>
</feature>
<gene>
    <name evidence="2" type="ORF">PFY12_06470</name>
</gene>
<evidence type="ECO:0000313" key="3">
    <source>
        <dbReference type="Proteomes" id="UP001210978"/>
    </source>
</evidence>
<sequence>MKTTALIVKEVYSTVSHKPCRYLIKKISFFLFLILSLNAFGQNKNPEVRINVEQVYKKYDVKLRPYINKLQNFRNIHDKLPSDKRLDYALKISNEEDEALDILSKGEKSRLEELKKLLDNLKTSEHLVEKAVADNHQNYQFDVVDPVPFSQFVKTLIISECKEKYSKYFELHNSFYSSRLLMYIDADGRIKDVRTEGENEEFNVLSSLLLYSKNLKIKPLMEGGDFVLSEIEIRVREY</sequence>
<keyword evidence="1" id="KW-0175">Coiled coil</keyword>
<dbReference type="EMBL" id="CP115859">
    <property type="protein sequence ID" value="WBV61762.1"/>
    <property type="molecule type" value="Genomic_DNA"/>
</dbReference>
<reference evidence="2 3" key="1">
    <citation type="submission" date="2023-01" db="EMBL/GenBank/DDBJ databases">
        <title>Complete genome of Chryseobacterium camelliae VAN22-5A.</title>
        <authorList>
            <person name="Zong G."/>
            <person name="Cao G."/>
        </authorList>
    </citation>
    <scope>NUCLEOTIDE SEQUENCE [LARGE SCALE GENOMIC DNA]</scope>
    <source>
        <strain evidence="2 3">VAN22-5A</strain>
    </source>
</reference>
<dbReference type="Proteomes" id="UP001210978">
    <property type="component" value="Chromosome"/>
</dbReference>
<evidence type="ECO:0000256" key="1">
    <source>
        <dbReference type="SAM" id="Coils"/>
    </source>
</evidence>
<organism evidence="2 3">
    <name type="scientific">Chryseobacterium camelliae</name>
    <dbReference type="NCBI Taxonomy" id="1265445"/>
    <lineage>
        <taxon>Bacteria</taxon>
        <taxon>Pseudomonadati</taxon>
        <taxon>Bacteroidota</taxon>
        <taxon>Flavobacteriia</taxon>
        <taxon>Flavobacteriales</taxon>
        <taxon>Weeksellaceae</taxon>
        <taxon>Chryseobacterium group</taxon>
        <taxon>Chryseobacterium</taxon>
    </lineage>
</organism>
<protein>
    <recommendedName>
        <fullName evidence="4">TonB C-terminal domain-containing protein</fullName>
    </recommendedName>
</protein>
<name>A0ABY7QQ63_9FLAO</name>
<dbReference type="RefSeq" id="WP_271150026.1">
    <property type="nucleotide sequence ID" value="NZ_CP115859.1"/>
</dbReference>